<gene>
    <name evidence="1" type="ORF">XAC3562_1200095</name>
</gene>
<protein>
    <submittedName>
        <fullName evidence="1">Putative IcmT</fullName>
    </submittedName>
</protein>
<dbReference type="AlphaFoldDB" id="A0A0U5FAZ6"/>
<dbReference type="Proteomes" id="UP000052230">
    <property type="component" value="Unassembled WGS sequence"/>
</dbReference>
<proteinExistence type="predicted"/>
<sequence length="88" mass="9828">MASGRYHWSNAAPTAAFGKINAVAAIPWLVVILHPSWWALYLGVGVSALLIYIELYKKMTLKSFARQVNIWVTGRVKSTVNLVKELAR</sequence>
<organism evidence="1 2">
    <name type="scientific">Xanthomonas citri pv. citri</name>
    <dbReference type="NCBI Taxonomy" id="611301"/>
    <lineage>
        <taxon>Bacteria</taxon>
        <taxon>Pseudomonadati</taxon>
        <taxon>Pseudomonadota</taxon>
        <taxon>Gammaproteobacteria</taxon>
        <taxon>Lysobacterales</taxon>
        <taxon>Lysobacteraceae</taxon>
        <taxon>Xanthomonas</taxon>
    </lineage>
</organism>
<reference evidence="1 2" key="1">
    <citation type="submission" date="2014-09" db="EMBL/GenBank/DDBJ databases">
        <authorList>
            <person name="Regsiter A."/>
        </authorList>
    </citation>
    <scope>NUCLEOTIDE SEQUENCE [LARGE SCALE GENOMIC DNA]</scope>
</reference>
<dbReference type="InterPro" id="IPR047756">
    <property type="entry name" value="IcmT-like"/>
</dbReference>
<name>A0A0U5FAZ6_XANCI</name>
<keyword evidence="2" id="KW-1185">Reference proteome</keyword>
<evidence type="ECO:0000313" key="1">
    <source>
        <dbReference type="EMBL" id="CEG14772.1"/>
    </source>
</evidence>
<evidence type="ECO:0000313" key="2">
    <source>
        <dbReference type="Proteomes" id="UP000052230"/>
    </source>
</evidence>
<dbReference type="RefSeq" id="WP_017170373.1">
    <property type="nucleotide sequence ID" value="NZ_CP020883.1"/>
</dbReference>
<comment type="caution">
    <text evidence="1">The sequence shown here is derived from an EMBL/GenBank/DDBJ whole genome shotgun (WGS) entry which is preliminary data.</text>
</comment>
<accession>A0A0U5FAZ6</accession>
<dbReference type="NCBIfam" id="NF038220">
    <property type="entry name" value="IcmT_TraK"/>
    <property type="match status" value="1"/>
</dbReference>
<dbReference type="EMBL" id="CCXZ01000025">
    <property type="protein sequence ID" value="CEG14772.1"/>
    <property type="molecule type" value="Genomic_DNA"/>
</dbReference>